<dbReference type="GO" id="GO:0006364">
    <property type="term" value="P:rRNA processing"/>
    <property type="evidence" value="ECO:0007669"/>
    <property type="project" value="UniProtKB-UniRule"/>
</dbReference>
<evidence type="ECO:0000256" key="2">
    <source>
        <dbReference type="ARBA" id="ARBA00008105"/>
    </source>
</evidence>
<dbReference type="AlphaFoldDB" id="A0AAW1SE62"/>
<evidence type="ECO:0000256" key="1">
    <source>
        <dbReference type="ARBA" id="ARBA00004604"/>
    </source>
</evidence>
<dbReference type="PIRSF" id="PIRSF015952">
    <property type="entry name" value="U3snoRNP11"/>
    <property type="match status" value="1"/>
</dbReference>
<gene>
    <name evidence="7" type="ORF">WJX74_000069</name>
</gene>
<evidence type="ECO:0000256" key="4">
    <source>
        <dbReference type="ARBA" id="ARBA00023242"/>
    </source>
</evidence>
<keyword evidence="8" id="KW-1185">Reference proteome</keyword>
<dbReference type="PANTHER" id="PTHR12838:SF0">
    <property type="entry name" value="U3 SMALL NUCLEOLAR RNA-ASSOCIATED PROTEIN 11-RELATED"/>
    <property type="match status" value="1"/>
</dbReference>
<comment type="subcellular location">
    <subcellularLocation>
        <location evidence="1 5">Nucleus</location>
        <location evidence="1 5">Nucleolus</location>
    </subcellularLocation>
</comment>
<dbReference type="Pfam" id="PF03998">
    <property type="entry name" value="Utp11"/>
    <property type="match status" value="1"/>
</dbReference>
<dbReference type="InterPro" id="IPR007144">
    <property type="entry name" value="SSU_processome_Utp11"/>
</dbReference>
<organism evidence="7 8">
    <name type="scientific">Apatococcus lobatus</name>
    <dbReference type="NCBI Taxonomy" id="904363"/>
    <lineage>
        <taxon>Eukaryota</taxon>
        <taxon>Viridiplantae</taxon>
        <taxon>Chlorophyta</taxon>
        <taxon>core chlorophytes</taxon>
        <taxon>Trebouxiophyceae</taxon>
        <taxon>Chlorellales</taxon>
        <taxon>Chlorellaceae</taxon>
        <taxon>Apatococcus</taxon>
    </lineage>
</organism>
<feature type="region of interest" description="Disordered" evidence="6">
    <location>
        <begin position="229"/>
        <end position="253"/>
    </location>
</feature>
<proteinExistence type="inferred from homology"/>
<feature type="compositionally biased region" description="Basic and acidic residues" evidence="6">
    <location>
        <begin position="16"/>
        <end position="30"/>
    </location>
</feature>
<comment type="caution">
    <text evidence="7">The sequence shown here is derived from an EMBL/GenBank/DDBJ whole genome shotgun (WGS) entry which is preliminary data.</text>
</comment>
<dbReference type="GO" id="GO:0032040">
    <property type="term" value="C:small-subunit processome"/>
    <property type="evidence" value="ECO:0007669"/>
    <property type="project" value="UniProtKB-UniRule"/>
</dbReference>
<dbReference type="EMBL" id="JALJOS010000001">
    <property type="protein sequence ID" value="KAK9844257.1"/>
    <property type="molecule type" value="Genomic_DNA"/>
</dbReference>
<accession>A0AAW1SE62</accession>
<keyword evidence="4 5" id="KW-0539">Nucleus</keyword>
<evidence type="ECO:0000256" key="3">
    <source>
        <dbReference type="ARBA" id="ARBA00022552"/>
    </source>
</evidence>
<feature type="region of interest" description="Disordered" evidence="6">
    <location>
        <begin position="1"/>
        <end position="30"/>
    </location>
</feature>
<sequence length="253" mass="29158">MSSALRKVIKRRTHKERSQPNERSKFGLLEKHKDYKQRAKNFHAKQDALQNLQQKADERNPDEFYFAMEGSRTRGGVHQASHGQANKYKQGQLISMKTQDIGHVRQQSQAEAKRLERLQSRLHMLGAPAERRHQVFVDDEPSARSFDPAAFFETDKSLLDRTYNRPRLAQLEAANLAHDAADAPKLADRAERRRASAYQQLLDRQQRHQQLATLTADLALQKELMAGGGVRKMKGRGGAKAQPIYKWRKERKR</sequence>
<evidence type="ECO:0000256" key="6">
    <source>
        <dbReference type="SAM" id="MobiDB-lite"/>
    </source>
</evidence>
<dbReference type="Proteomes" id="UP001438707">
    <property type="component" value="Unassembled WGS sequence"/>
</dbReference>
<comment type="similarity">
    <text evidence="2 5">Belongs to the UTP11 family.</text>
</comment>
<evidence type="ECO:0000313" key="8">
    <source>
        <dbReference type="Proteomes" id="UP001438707"/>
    </source>
</evidence>
<dbReference type="PANTHER" id="PTHR12838">
    <property type="entry name" value="U3 SMALL NUCLEOLAR RNA-ASSOCIATED PROTEIN 11"/>
    <property type="match status" value="1"/>
</dbReference>
<comment type="function">
    <text evidence="5">Involved in nucleolar processing of pre-18S ribosomal RNA.</text>
</comment>
<comment type="subunit">
    <text evidence="5">Component of the ribosomal small subunit (SSU) processome.</text>
</comment>
<keyword evidence="3 5" id="KW-0698">rRNA processing</keyword>
<evidence type="ECO:0000256" key="5">
    <source>
        <dbReference type="PIRNR" id="PIRNR015952"/>
    </source>
</evidence>
<protein>
    <recommendedName>
        <fullName evidence="5">U3 small nucleolar RNA-associated protein 11</fullName>
        <shortName evidence="5">U3 snoRNA-associated protein 11</shortName>
    </recommendedName>
</protein>
<evidence type="ECO:0000313" key="7">
    <source>
        <dbReference type="EMBL" id="KAK9844257.1"/>
    </source>
</evidence>
<name>A0AAW1SE62_9CHLO</name>
<reference evidence="7 8" key="1">
    <citation type="journal article" date="2024" name="Nat. Commun.">
        <title>Phylogenomics reveals the evolutionary origins of lichenization in chlorophyte algae.</title>
        <authorList>
            <person name="Puginier C."/>
            <person name="Libourel C."/>
            <person name="Otte J."/>
            <person name="Skaloud P."/>
            <person name="Haon M."/>
            <person name="Grisel S."/>
            <person name="Petersen M."/>
            <person name="Berrin J.G."/>
            <person name="Delaux P.M."/>
            <person name="Dal Grande F."/>
            <person name="Keller J."/>
        </authorList>
    </citation>
    <scope>NUCLEOTIDE SEQUENCE [LARGE SCALE GENOMIC DNA]</scope>
    <source>
        <strain evidence="7 8">SAG 2145</strain>
    </source>
</reference>